<keyword evidence="3" id="KW-1185">Reference proteome</keyword>
<sequence length="69" mass="7565">MASLIGVLAIAGGVFWLEAPGLLKRKRVKEMVWFVSFLLIGTGLYGALTLEAKLPNPFKLLEIMFGWAA</sequence>
<protein>
    <submittedName>
        <fullName evidence="2">Uncharacterized protein</fullName>
    </submittedName>
</protein>
<name>A0A9X2SBR5_9BACL</name>
<evidence type="ECO:0000313" key="3">
    <source>
        <dbReference type="Proteomes" id="UP001141950"/>
    </source>
</evidence>
<evidence type="ECO:0000313" key="2">
    <source>
        <dbReference type="EMBL" id="MCR2805913.1"/>
    </source>
</evidence>
<reference evidence="2" key="1">
    <citation type="submission" date="2022-08" db="EMBL/GenBank/DDBJ databases">
        <title>The genomic sequence of strain Paenibacillus sp. SCIV0701.</title>
        <authorList>
            <person name="Zhao H."/>
        </authorList>
    </citation>
    <scope>NUCLEOTIDE SEQUENCE</scope>
    <source>
        <strain evidence="2">SCIV0701</strain>
    </source>
</reference>
<proteinExistence type="predicted"/>
<accession>A0A9X2SBR5</accession>
<comment type="caution">
    <text evidence="2">The sequence shown here is derived from an EMBL/GenBank/DDBJ whole genome shotgun (WGS) entry which is preliminary data.</text>
</comment>
<gene>
    <name evidence="2" type="ORF">NQZ67_18685</name>
</gene>
<keyword evidence="1" id="KW-0812">Transmembrane</keyword>
<dbReference type="EMBL" id="JANIPJ010000014">
    <property type="protein sequence ID" value="MCR2805913.1"/>
    <property type="molecule type" value="Genomic_DNA"/>
</dbReference>
<keyword evidence="1" id="KW-0472">Membrane</keyword>
<dbReference type="AlphaFoldDB" id="A0A9X2SBR5"/>
<organism evidence="2 3">
    <name type="scientific">Paenibacillus soyae</name>
    <dbReference type="NCBI Taxonomy" id="2969249"/>
    <lineage>
        <taxon>Bacteria</taxon>
        <taxon>Bacillati</taxon>
        <taxon>Bacillota</taxon>
        <taxon>Bacilli</taxon>
        <taxon>Bacillales</taxon>
        <taxon>Paenibacillaceae</taxon>
        <taxon>Paenibacillus</taxon>
    </lineage>
</organism>
<keyword evidence="1" id="KW-1133">Transmembrane helix</keyword>
<dbReference type="Proteomes" id="UP001141950">
    <property type="component" value="Unassembled WGS sequence"/>
</dbReference>
<dbReference type="RefSeq" id="WP_257448884.1">
    <property type="nucleotide sequence ID" value="NZ_JANIPJ010000014.1"/>
</dbReference>
<evidence type="ECO:0000256" key="1">
    <source>
        <dbReference type="SAM" id="Phobius"/>
    </source>
</evidence>
<feature type="transmembrane region" description="Helical" evidence="1">
    <location>
        <begin position="31"/>
        <end position="50"/>
    </location>
</feature>